<dbReference type="AlphaFoldDB" id="I8T9M9"/>
<name>I8T9M9_9GAMM</name>
<dbReference type="Proteomes" id="UP000003704">
    <property type="component" value="Unassembled WGS sequence"/>
</dbReference>
<proteinExistence type="predicted"/>
<keyword evidence="2" id="KW-1185">Reference proteome</keyword>
<protein>
    <submittedName>
        <fullName evidence="1">Uncharacterized protein</fullName>
    </submittedName>
</protein>
<accession>I8T9M9</accession>
<organism evidence="1 2">
    <name type="scientific">Hydrocarboniphaga effusa AP103</name>
    <dbReference type="NCBI Taxonomy" id="1172194"/>
    <lineage>
        <taxon>Bacteria</taxon>
        <taxon>Pseudomonadati</taxon>
        <taxon>Pseudomonadota</taxon>
        <taxon>Gammaproteobacteria</taxon>
        <taxon>Nevskiales</taxon>
        <taxon>Nevskiaceae</taxon>
        <taxon>Hydrocarboniphaga</taxon>
    </lineage>
</organism>
<evidence type="ECO:0000313" key="1">
    <source>
        <dbReference type="EMBL" id="EIT70508.1"/>
    </source>
</evidence>
<comment type="caution">
    <text evidence="1">The sequence shown here is derived from an EMBL/GenBank/DDBJ whole genome shotgun (WGS) entry which is preliminary data.</text>
</comment>
<evidence type="ECO:0000313" key="2">
    <source>
        <dbReference type="Proteomes" id="UP000003704"/>
    </source>
</evidence>
<reference evidence="1 2" key="1">
    <citation type="journal article" date="2012" name="J. Bacteriol.">
        <title>Genome Sequence of n-Alkane-Degrading Hydrocarboniphaga effusa Strain AP103T (ATCC BAA-332T).</title>
        <authorList>
            <person name="Chang H.K."/>
            <person name="Zylstra G.J."/>
            <person name="Chae J.C."/>
        </authorList>
    </citation>
    <scope>NUCLEOTIDE SEQUENCE [LARGE SCALE GENOMIC DNA]</scope>
    <source>
        <strain evidence="1 2">AP103</strain>
    </source>
</reference>
<dbReference type="EMBL" id="AKGD01000001">
    <property type="protein sequence ID" value="EIT70508.1"/>
    <property type="molecule type" value="Genomic_DNA"/>
</dbReference>
<gene>
    <name evidence="1" type="ORF">WQQ_06450</name>
</gene>
<dbReference type="RefSeq" id="WP_007183601.1">
    <property type="nucleotide sequence ID" value="NZ_AKGD01000001.1"/>
</dbReference>
<sequence>MLREIGVSLDRDVISNRYSSAAAWAGFTDAKSAICPSIRALQAQAAPRKLTNFVSFGPACIALGVCRRKAWSRLAGLDEIFFMTVLR</sequence>